<reference evidence="2" key="1">
    <citation type="submission" date="2020-12" db="EMBL/GenBank/DDBJ databases">
        <title>Oil enriched cultivation method for isolating marine PHA-producing bacteria.</title>
        <authorList>
            <person name="Zheng W."/>
            <person name="Yu S."/>
            <person name="Huang Y."/>
        </authorList>
    </citation>
    <scope>NUCLEOTIDE SEQUENCE</scope>
    <source>
        <strain evidence="2">SY-2-12</strain>
    </source>
</reference>
<dbReference type="SUPFAM" id="SSF56801">
    <property type="entry name" value="Acetyl-CoA synthetase-like"/>
    <property type="match status" value="1"/>
</dbReference>
<dbReference type="InterPro" id="IPR042099">
    <property type="entry name" value="ANL_N_sf"/>
</dbReference>
<dbReference type="InterPro" id="IPR020845">
    <property type="entry name" value="AMP-binding_CS"/>
</dbReference>
<dbReference type="RefSeq" id="WP_207144050.1">
    <property type="nucleotide sequence ID" value="NZ_JAEKJZ010000008.1"/>
</dbReference>
<evidence type="ECO:0000259" key="1">
    <source>
        <dbReference type="Pfam" id="PF00501"/>
    </source>
</evidence>
<dbReference type="AlphaFoldDB" id="A0A939EIW6"/>
<dbReference type="PANTHER" id="PTHR24096:SF420">
    <property type="entry name" value="LONG-CHAIN-FATTY-ACID--COA LIGASE-RELATED"/>
    <property type="match status" value="1"/>
</dbReference>
<gene>
    <name evidence="2" type="ORF">JF539_25835</name>
</gene>
<dbReference type="PANTHER" id="PTHR24096">
    <property type="entry name" value="LONG-CHAIN-FATTY-ACID--COA LIGASE"/>
    <property type="match status" value="1"/>
</dbReference>
<proteinExistence type="predicted"/>
<evidence type="ECO:0000313" key="2">
    <source>
        <dbReference type="EMBL" id="MBN9673803.1"/>
    </source>
</evidence>
<dbReference type="GO" id="GO:0016405">
    <property type="term" value="F:CoA-ligase activity"/>
    <property type="evidence" value="ECO:0007669"/>
    <property type="project" value="TreeGrafter"/>
</dbReference>
<dbReference type="InterPro" id="IPR000873">
    <property type="entry name" value="AMP-dep_synth/lig_dom"/>
</dbReference>
<name>A0A939EIW6_9HYPH</name>
<dbReference type="EMBL" id="JAEKJZ010000008">
    <property type="protein sequence ID" value="MBN9673803.1"/>
    <property type="molecule type" value="Genomic_DNA"/>
</dbReference>
<dbReference type="PROSITE" id="PS00455">
    <property type="entry name" value="AMP_BINDING"/>
    <property type="match status" value="1"/>
</dbReference>
<protein>
    <submittedName>
        <fullName evidence="2">Feruloyl-CoA synthase</fullName>
    </submittedName>
</protein>
<dbReference type="Proteomes" id="UP000664096">
    <property type="component" value="Unassembled WGS sequence"/>
</dbReference>
<dbReference type="Gene3D" id="3.40.50.12780">
    <property type="entry name" value="N-terminal domain of ligase-like"/>
    <property type="match status" value="1"/>
</dbReference>
<accession>A0A939EIW6</accession>
<comment type="caution">
    <text evidence="2">The sequence shown here is derived from an EMBL/GenBank/DDBJ whole genome shotgun (WGS) entry which is preliminary data.</text>
</comment>
<feature type="domain" description="AMP-dependent synthetase/ligase" evidence="1">
    <location>
        <begin position="43"/>
        <end position="420"/>
    </location>
</feature>
<evidence type="ECO:0000313" key="3">
    <source>
        <dbReference type="Proteomes" id="UP000664096"/>
    </source>
</evidence>
<dbReference type="Pfam" id="PF00501">
    <property type="entry name" value="AMP-binding"/>
    <property type="match status" value="1"/>
</dbReference>
<sequence length="604" mass="66069">MKRTSAFQPHSVEREDRADGTILLRSKHELTKPVARTGDWLLKWADKAPDRVFLAERSGAGWREETYASVLQKVRAVGSSLLARGLGPETPILVISGNGVDHGILALAAQYVGVPIVPVAEQYALIHGAHGRLREAIRLIGPRMVYAVDAEQYGEALDLDVLQGVEIVCSRPGSRSVTAFADLLKGDNATDPDAAFDTVTADTVGKILMTSGSTSSPKGVLTTHRMMCVNQEQLADALPFLRARPPVIVDWLPWNHVFGGSHNFNMMLANGGSLYIDDGKPVKGLFDRTVENLKLKTGTLAFNVPLGFGMLLSALEADRDLRRRFFEDLDLIFYAGASLPQEVWAGFERMTYEIKGEIPLMTSSWGLTETAPSAMMQQEPAPRSGIVGVPVNGVTVKLIPDEDMRCEIRVKGPNIMPGYFNDPEKTKAAFDEEGYFITGDAMVFLDEKDPDKGMRFDGRISEDFKLQSGTWVRAAQLKLDMLSRLAPLASDLIVTGADRGQIGVMIFPNVAELTREGFALQEDGGAYSCELLQGEIHRRLSERAREISGSSALVSRAIVLSDPPSMPEGEMTAKGNLNARKVLTRRAALLERLYIDNDPAVVTI</sequence>
<organism evidence="2 3">
    <name type="scientific">Roseibium aggregatum</name>
    <dbReference type="NCBI Taxonomy" id="187304"/>
    <lineage>
        <taxon>Bacteria</taxon>
        <taxon>Pseudomonadati</taxon>
        <taxon>Pseudomonadota</taxon>
        <taxon>Alphaproteobacteria</taxon>
        <taxon>Hyphomicrobiales</taxon>
        <taxon>Stappiaceae</taxon>
        <taxon>Roseibium</taxon>
    </lineage>
</organism>